<protein>
    <submittedName>
        <fullName evidence="3">C3HDZ3</fullName>
    </submittedName>
</protein>
<keyword evidence="1" id="KW-0539">Nucleus</keyword>
<reference evidence="3" key="1">
    <citation type="submission" date="2016-01" db="EMBL/GenBank/DDBJ databases">
        <title>Class III HD-Zip activity coordinates leaf development in Physcomitrella patens.</title>
        <authorList>
            <person name="Yip H.K."/>
            <person name="Floyd S.K."/>
            <person name="Sakakibara K."/>
            <person name="Bowman J.L."/>
        </authorList>
    </citation>
    <scope>NUCLEOTIDE SEQUENCE</scope>
</reference>
<dbReference type="InterPro" id="IPR013978">
    <property type="entry name" value="MEKHLA"/>
</dbReference>
<evidence type="ECO:0000313" key="3">
    <source>
        <dbReference type="EMBL" id="AMB49037.1"/>
    </source>
</evidence>
<dbReference type="PANTHER" id="PTHR45950:SF7">
    <property type="entry name" value="HOMEOBOX-LEUCINE ZIPPER PROTEIN ATHB-14"/>
    <property type="match status" value="1"/>
</dbReference>
<sequence length="295" mass="32116">SSAVLAQKTTIAALRHLRQLSQEASGDIAPRNGQKPAALRALSQRLARGFNQAVNGFVEDGWAATVSDGMDDVSVMINESSTTKSSQIASERFLCTLGGGILCAKASMLLQNVPAALLIRFLREHRSEWADCDIDASAAAAFRSTTRNGTAGHSQLSLPLVNSSEQEELLEVVKLEQHTGAPDGIHMRDNFLLQLCSGIDENAVGVCSQLVFAPVDVTLQNLVWEKTLDEEGQKTAYTDFTLVLQQGYTYLPAGVRISSMGRLAKYDRALAWKVMAEDDSIQCIAFLFMNWSFLT</sequence>
<dbReference type="Pfam" id="PF08670">
    <property type="entry name" value="MEKHLA"/>
    <property type="match status" value="1"/>
</dbReference>
<dbReference type="GO" id="GO:0003700">
    <property type="term" value="F:DNA-binding transcription factor activity"/>
    <property type="evidence" value="ECO:0007669"/>
    <property type="project" value="InterPro"/>
</dbReference>
<feature type="non-terminal residue" evidence="3">
    <location>
        <position position="295"/>
    </location>
</feature>
<feature type="domain" description="MEKHLA" evidence="2">
    <location>
        <begin position="218"/>
        <end position="293"/>
    </location>
</feature>
<feature type="non-terminal residue" evidence="3">
    <location>
        <position position="1"/>
    </location>
</feature>
<proteinExistence type="evidence at transcript level"/>
<dbReference type="AlphaFoldDB" id="A0A109QR27"/>
<evidence type="ECO:0000256" key="1">
    <source>
        <dbReference type="ARBA" id="ARBA00023242"/>
    </source>
</evidence>
<dbReference type="PANTHER" id="PTHR45950">
    <property type="entry name" value="HOMEOBOX-LEUCINE ZIPPER PROTEIN ATHB-14"/>
    <property type="match status" value="1"/>
</dbReference>
<name>A0A109QR27_9BRYO</name>
<evidence type="ECO:0000259" key="2">
    <source>
        <dbReference type="Pfam" id="PF08670"/>
    </source>
</evidence>
<dbReference type="InterPro" id="IPR044830">
    <property type="entry name" value="HD-Zip_III"/>
</dbReference>
<accession>A0A109QR27</accession>
<organism evidence="3">
    <name type="scientific">Sphagnum sp. SB-2016</name>
    <dbReference type="NCBI Taxonomy" id="1789761"/>
    <lineage>
        <taxon>Eukaryota</taxon>
        <taxon>Viridiplantae</taxon>
        <taxon>Streptophyta</taxon>
        <taxon>Embryophyta</taxon>
        <taxon>Bryophyta</taxon>
        <taxon>Sphagnophytina</taxon>
        <taxon>Sphagnopsida</taxon>
        <taxon>Sphagnales</taxon>
        <taxon>Sphagnaceae</taxon>
        <taxon>Sphagnum</taxon>
    </lineage>
</organism>
<dbReference type="EMBL" id="KU530557">
    <property type="protein sequence ID" value="AMB49037.1"/>
    <property type="molecule type" value="mRNA"/>
</dbReference>